<evidence type="ECO:0000313" key="5">
    <source>
        <dbReference type="EMBL" id="CAB4178896.1"/>
    </source>
</evidence>
<dbReference type="Pfam" id="PF13619">
    <property type="entry name" value="KTSC"/>
    <property type="match status" value="1"/>
</dbReference>
<feature type="domain" description="KTSC" evidence="2">
    <location>
        <begin position="137"/>
        <end position="178"/>
    </location>
</feature>
<evidence type="ECO:0000313" key="7">
    <source>
        <dbReference type="EMBL" id="CAB4193779.1"/>
    </source>
</evidence>
<evidence type="ECO:0000313" key="6">
    <source>
        <dbReference type="EMBL" id="CAB4189057.1"/>
    </source>
</evidence>
<accession>A0A6J5PAX9</accession>
<organism evidence="3">
    <name type="scientific">uncultured Caudovirales phage</name>
    <dbReference type="NCBI Taxonomy" id="2100421"/>
    <lineage>
        <taxon>Viruses</taxon>
        <taxon>Duplodnaviria</taxon>
        <taxon>Heunggongvirae</taxon>
        <taxon>Uroviricota</taxon>
        <taxon>Caudoviricetes</taxon>
        <taxon>Peduoviridae</taxon>
        <taxon>Maltschvirus</taxon>
        <taxon>Maltschvirus maltsch</taxon>
    </lineage>
</organism>
<proteinExistence type="predicted"/>
<feature type="compositionally biased region" description="Polar residues" evidence="1">
    <location>
        <begin position="123"/>
        <end position="132"/>
    </location>
</feature>
<dbReference type="EMBL" id="LR797132">
    <property type="protein sequence ID" value="CAB4189057.1"/>
    <property type="molecule type" value="Genomic_DNA"/>
</dbReference>
<protein>
    <submittedName>
        <fullName evidence="3">KTSC domain containing protein</fullName>
    </submittedName>
</protein>
<dbReference type="EMBL" id="LR798433">
    <property type="protein sequence ID" value="CAB5231674.1"/>
    <property type="molecule type" value="Genomic_DNA"/>
</dbReference>
<sequence>MGVRPTGGGVRRGSRRASPSAQELLNSLGRQVFGDEYQGAPIAASKGEFNKITDIMVGPESMEYYNPTQYANLGENNEGQLLSQYDTLNHRQFYEVIGLDDVVPGYAGPREHEDTSPADITLIPTSSTNPQRPRTVAAGYDADEEKLTVVFRDGTFYNYYEVDENEWKAFKANRSKGAIIYRMLDFKPRGYADVSSLSKKAQQAFYRFSRGAQIHTKGAVAGQTKTTYKTIAQTARAKKATGKNPSTGGRAPKGR</sequence>
<gene>
    <name evidence="5" type="ORF">UFOVP1034_13</name>
    <name evidence="6" type="ORF">UFOVP1177_13</name>
    <name evidence="7" type="ORF">UFOVP1243_156</name>
    <name evidence="8" type="ORF">UFOVP1581_145</name>
    <name evidence="3" type="ORF">UFOVP854_145</name>
    <name evidence="4" type="ORF">UFOVP964_145</name>
</gene>
<dbReference type="EMBL" id="LR797196">
    <property type="protein sequence ID" value="CAB4193779.1"/>
    <property type="molecule type" value="Genomic_DNA"/>
</dbReference>
<dbReference type="EMBL" id="LR796924">
    <property type="protein sequence ID" value="CAB4175289.1"/>
    <property type="molecule type" value="Genomic_DNA"/>
</dbReference>
<feature type="region of interest" description="Disordered" evidence="1">
    <location>
        <begin position="1"/>
        <end position="20"/>
    </location>
</feature>
<evidence type="ECO:0000259" key="2">
    <source>
        <dbReference type="Pfam" id="PF13619"/>
    </source>
</evidence>
<dbReference type="InterPro" id="IPR025309">
    <property type="entry name" value="KTSC_dom"/>
</dbReference>
<dbReference type="EMBL" id="LR796798">
    <property type="protein sequence ID" value="CAB4167046.1"/>
    <property type="molecule type" value="Genomic_DNA"/>
</dbReference>
<evidence type="ECO:0000313" key="4">
    <source>
        <dbReference type="EMBL" id="CAB4175289.1"/>
    </source>
</evidence>
<reference evidence="3" key="1">
    <citation type="submission" date="2020-04" db="EMBL/GenBank/DDBJ databases">
        <authorList>
            <person name="Chiriac C."/>
            <person name="Salcher M."/>
            <person name="Ghai R."/>
            <person name="Kavagutti S V."/>
        </authorList>
    </citation>
    <scope>NUCLEOTIDE SEQUENCE</scope>
</reference>
<evidence type="ECO:0000313" key="3">
    <source>
        <dbReference type="EMBL" id="CAB4167046.1"/>
    </source>
</evidence>
<feature type="compositionally biased region" description="Gly residues" evidence="1">
    <location>
        <begin position="1"/>
        <end position="11"/>
    </location>
</feature>
<feature type="region of interest" description="Disordered" evidence="1">
    <location>
        <begin position="108"/>
        <end position="133"/>
    </location>
</feature>
<dbReference type="EMBL" id="LR796979">
    <property type="protein sequence ID" value="CAB4178896.1"/>
    <property type="molecule type" value="Genomic_DNA"/>
</dbReference>
<evidence type="ECO:0000313" key="8">
    <source>
        <dbReference type="EMBL" id="CAB5231674.1"/>
    </source>
</evidence>
<feature type="region of interest" description="Disordered" evidence="1">
    <location>
        <begin position="233"/>
        <end position="255"/>
    </location>
</feature>
<evidence type="ECO:0000256" key="1">
    <source>
        <dbReference type="SAM" id="MobiDB-lite"/>
    </source>
</evidence>
<name>A0A6J5PAX9_9CAUD</name>